<dbReference type="EMBL" id="GAMC01002664">
    <property type="protein sequence ID" value="JAC03892.1"/>
    <property type="molecule type" value="mRNA"/>
</dbReference>
<evidence type="ECO:0000256" key="1">
    <source>
        <dbReference type="SAM" id="Phobius"/>
    </source>
</evidence>
<name>W8C8X6_CERCA</name>
<protein>
    <submittedName>
        <fullName evidence="2">Uncharacterized protein</fullName>
    </submittedName>
</protein>
<organism evidence="2">
    <name type="scientific">Ceratitis capitata</name>
    <name type="common">Mediterranean fruit fly</name>
    <name type="synonym">Tephritis capitata</name>
    <dbReference type="NCBI Taxonomy" id="7213"/>
    <lineage>
        <taxon>Eukaryota</taxon>
        <taxon>Metazoa</taxon>
        <taxon>Ecdysozoa</taxon>
        <taxon>Arthropoda</taxon>
        <taxon>Hexapoda</taxon>
        <taxon>Insecta</taxon>
        <taxon>Pterygota</taxon>
        <taxon>Neoptera</taxon>
        <taxon>Endopterygota</taxon>
        <taxon>Diptera</taxon>
        <taxon>Brachycera</taxon>
        <taxon>Muscomorpha</taxon>
        <taxon>Tephritoidea</taxon>
        <taxon>Tephritidae</taxon>
        <taxon>Ceratitis</taxon>
        <taxon>Ceratitis</taxon>
    </lineage>
</organism>
<feature type="non-terminal residue" evidence="2">
    <location>
        <position position="1"/>
    </location>
</feature>
<reference evidence="2" key="1">
    <citation type="submission" date="2013-07" db="EMBL/GenBank/DDBJ databases">
        <authorList>
            <person name="Geib S."/>
        </authorList>
    </citation>
    <scope>NUCLEOTIDE SEQUENCE</scope>
</reference>
<dbReference type="AlphaFoldDB" id="W8C8X6"/>
<accession>W8C8X6</accession>
<keyword evidence="1" id="KW-0812">Transmembrane</keyword>
<feature type="transmembrane region" description="Helical" evidence="1">
    <location>
        <begin position="21"/>
        <end position="43"/>
    </location>
</feature>
<keyword evidence="1" id="KW-0472">Membrane</keyword>
<keyword evidence="1" id="KW-1133">Transmembrane helix</keyword>
<sequence>SLHSLNSFKTFTAFSQRIAEMFKLIFTIILACIAYANAGILAAPSAVVYTSPSEFPSASGYEYQHTVQTADYVNHASVVKPLNGFVNAPAVVRTVYNAPLTVAHAW</sequence>
<reference evidence="2" key="2">
    <citation type="journal article" date="2014" name="BMC Genomics">
        <title>A genomic perspective to assessing quality of mass-reared SIT flies used in Mediterranean fruit fly (Ceratitis capitata) eradication in California.</title>
        <authorList>
            <person name="Calla B."/>
            <person name="Hall B."/>
            <person name="Hou S."/>
            <person name="Geib S.M."/>
        </authorList>
    </citation>
    <scope>NUCLEOTIDE SEQUENCE</scope>
</reference>
<proteinExistence type="evidence at transcript level"/>
<evidence type="ECO:0000313" key="2">
    <source>
        <dbReference type="EMBL" id="JAC03892.1"/>
    </source>
</evidence>